<proteinExistence type="predicted"/>
<evidence type="ECO:0000313" key="5">
    <source>
        <dbReference type="Proteomes" id="UP000193467"/>
    </source>
</evidence>
<sequence length="540" mass="59180">MLLNELTVEEAEVWLRDNALDAFDEGTLDCDAQPTSPSPPLNPLVLFHSNPASSGPPTSATTPSLSLRSTSPHVLVASLGVGVALDSSVEASAETSELRDRVLELPRNVGTRSSSAFDRPPATTSTFLVDNLSPGTTSVDLKQLLVKRIDHTLIQKLETRRFTSTTAIRVSLHRPISVDVAQSLDGAELDGKEIRIRFHAAAPPSPSDGPRYASHSSPSSQKPSSPRQRSKKRRSERSLSPPRSSGRRFSYPAGDAFSPESKHARQLPPPPDATQRELDDWAEGAFERRMPAYQPQVPPHWSQGRPGAANVWRTQLCRYFPPKVGGKVCWGRRCTFAHDLAEFRNWDGSVKDPNLAAEFATRPKKLPQISYERRWATDSSSPPQAGARHSRRSLPPSAIPSQSSPDSSFSHEAPQPSSRHSFPFHALDEPVHRSPTLPSLDLLADGAETAELPSRAVGKDDAQKFSISFGYVSPQVAQAALQAGRRFSDDEEKQLAYERLLSSQVGEDREHYLSFLENLGNSSGEDREFAEAAKGALSRR</sequence>
<feature type="region of interest" description="Disordered" evidence="2">
    <location>
        <begin position="46"/>
        <end position="66"/>
    </location>
</feature>
<dbReference type="InterPro" id="IPR000571">
    <property type="entry name" value="Znf_CCCH"/>
</dbReference>
<keyword evidence="1" id="KW-0862">Zinc</keyword>
<evidence type="ECO:0000256" key="2">
    <source>
        <dbReference type="SAM" id="MobiDB-lite"/>
    </source>
</evidence>
<gene>
    <name evidence="4" type="ORF">BCR35DRAFT_300028</name>
</gene>
<feature type="region of interest" description="Disordered" evidence="2">
    <location>
        <begin position="200"/>
        <end position="276"/>
    </location>
</feature>
<feature type="compositionally biased region" description="Low complexity" evidence="2">
    <location>
        <begin position="214"/>
        <end position="227"/>
    </location>
</feature>
<evidence type="ECO:0000313" key="4">
    <source>
        <dbReference type="EMBL" id="ORY89635.1"/>
    </source>
</evidence>
<dbReference type="PROSITE" id="PS50103">
    <property type="entry name" value="ZF_C3H1"/>
    <property type="match status" value="1"/>
</dbReference>
<dbReference type="AlphaFoldDB" id="A0A1Y2FZK7"/>
<dbReference type="GO" id="GO:0008270">
    <property type="term" value="F:zinc ion binding"/>
    <property type="evidence" value="ECO:0007669"/>
    <property type="project" value="UniProtKB-KW"/>
</dbReference>
<evidence type="ECO:0000256" key="1">
    <source>
        <dbReference type="PROSITE-ProRule" id="PRU00723"/>
    </source>
</evidence>
<keyword evidence="1" id="KW-0479">Metal-binding</keyword>
<dbReference type="OrthoDB" id="439808at2759"/>
<feature type="region of interest" description="Disordered" evidence="2">
    <location>
        <begin position="370"/>
        <end position="430"/>
    </location>
</feature>
<comment type="caution">
    <text evidence="4">The sequence shown here is derived from an EMBL/GenBank/DDBJ whole genome shotgun (WGS) entry which is preliminary data.</text>
</comment>
<dbReference type="InParanoid" id="A0A1Y2FZK7"/>
<feature type="region of interest" description="Disordered" evidence="2">
    <location>
        <begin position="521"/>
        <end position="540"/>
    </location>
</feature>
<feature type="compositionally biased region" description="Low complexity" evidence="2">
    <location>
        <begin position="49"/>
        <end position="66"/>
    </location>
</feature>
<feature type="zinc finger region" description="C3H1-type" evidence="1">
    <location>
        <begin position="312"/>
        <end position="341"/>
    </location>
</feature>
<accession>A0A1Y2FZK7</accession>
<organism evidence="4 5">
    <name type="scientific">Leucosporidium creatinivorum</name>
    <dbReference type="NCBI Taxonomy" id="106004"/>
    <lineage>
        <taxon>Eukaryota</taxon>
        <taxon>Fungi</taxon>
        <taxon>Dikarya</taxon>
        <taxon>Basidiomycota</taxon>
        <taxon>Pucciniomycotina</taxon>
        <taxon>Microbotryomycetes</taxon>
        <taxon>Leucosporidiales</taxon>
        <taxon>Leucosporidium</taxon>
    </lineage>
</organism>
<keyword evidence="5" id="KW-1185">Reference proteome</keyword>
<feature type="compositionally biased region" description="Low complexity" evidence="2">
    <location>
        <begin position="238"/>
        <end position="250"/>
    </location>
</feature>
<feature type="compositionally biased region" description="Low complexity" evidence="2">
    <location>
        <begin position="393"/>
        <end position="410"/>
    </location>
</feature>
<feature type="domain" description="C3H1-type" evidence="3">
    <location>
        <begin position="312"/>
        <end position="341"/>
    </location>
</feature>
<name>A0A1Y2FZK7_9BASI</name>
<protein>
    <recommendedName>
        <fullName evidence="3">C3H1-type domain-containing protein</fullName>
    </recommendedName>
</protein>
<reference evidence="4" key="1">
    <citation type="submission" date="2016-07" db="EMBL/GenBank/DDBJ databases">
        <title>Pervasive Adenine N6-methylation of Active Genes in Fungi.</title>
        <authorList>
            <consortium name="DOE Joint Genome Institute"/>
            <person name="Mondo S.J."/>
            <person name="Dannebaum R.O."/>
            <person name="Kuo R.C."/>
            <person name="Labutti K."/>
            <person name="Haridas S."/>
            <person name="Kuo A."/>
            <person name="Salamov A."/>
            <person name="Ahrendt S.R."/>
            <person name="Lipzen A."/>
            <person name="Sullivan W."/>
            <person name="Andreopoulos W.B."/>
            <person name="Clum A."/>
            <person name="Lindquist E."/>
            <person name="Daum C."/>
            <person name="Ramamoorthy G.K."/>
            <person name="Gryganskyi A."/>
            <person name="Culley D."/>
            <person name="Magnuson J.K."/>
            <person name="James T.Y."/>
            <person name="O'Malley M.A."/>
            <person name="Stajich J.E."/>
            <person name="Spatafora J.W."/>
            <person name="Visel A."/>
            <person name="Grigoriev I.V."/>
        </authorList>
    </citation>
    <scope>NUCLEOTIDE SEQUENCE [LARGE SCALE GENOMIC DNA]</scope>
    <source>
        <strain evidence="4">62-1032</strain>
    </source>
</reference>
<dbReference type="Proteomes" id="UP000193467">
    <property type="component" value="Unassembled WGS sequence"/>
</dbReference>
<evidence type="ECO:0000259" key="3">
    <source>
        <dbReference type="PROSITE" id="PS50103"/>
    </source>
</evidence>
<keyword evidence="1" id="KW-0863">Zinc-finger</keyword>
<dbReference type="EMBL" id="MCGR01000005">
    <property type="protein sequence ID" value="ORY89635.1"/>
    <property type="molecule type" value="Genomic_DNA"/>
</dbReference>